<evidence type="ECO:0000313" key="3">
    <source>
        <dbReference type="Proteomes" id="UP000241964"/>
    </source>
</evidence>
<dbReference type="InterPro" id="IPR018490">
    <property type="entry name" value="cNMP-bd_dom_sf"/>
</dbReference>
<dbReference type="SUPFAM" id="SSF51206">
    <property type="entry name" value="cAMP-binding domain-like"/>
    <property type="match status" value="1"/>
</dbReference>
<dbReference type="AlphaFoldDB" id="A0A2P8GJ73"/>
<dbReference type="Proteomes" id="UP000241964">
    <property type="component" value="Unassembled WGS sequence"/>
</dbReference>
<sequence>MNTSLLIQNIENHVRLDAAEAELLLSLFQPKVLKRKALLLRQGEVCRSESFIVKGCVKVYSLDENGFEHILMFGIEGWWVGDLFSFLTGRESRYHIEALEDTELLQVTKPDLDQLYEQVPKMERFFRILLQNAFIAHMERIDQSLSLDAAGRYEQFIRKYPAFGQRIPQKQIAAYLGITPVFLSMLRKKMTKG</sequence>
<dbReference type="InterPro" id="IPR000595">
    <property type="entry name" value="cNMP-bd_dom"/>
</dbReference>
<evidence type="ECO:0000259" key="1">
    <source>
        <dbReference type="PROSITE" id="PS50042"/>
    </source>
</evidence>
<dbReference type="Gene3D" id="2.60.120.10">
    <property type="entry name" value="Jelly Rolls"/>
    <property type="match status" value="1"/>
</dbReference>
<dbReference type="RefSeq" id="WP_106593678.1">
    <property type="nucleotide sequence ID" value="NZ_PYAS01000001.1"/>
</dbReference>
<dbReference type="SMART" id="SM00100">
    <property type="entry name" value="cNMP"/>
    <property type="match status" value="1"/>
</dbReference>
<comment type="caution">
    <text evidence="2">The sequence shown here is derived from an EMBL/GenBank/DDBJ whole genome shotgun (WGS) entry which is preliminary data.</text>
</comment>
<dbReference type="Pfam" id="PF00027">
    <property type="entry name" value="cNMP_binding"/>
    <property type="match status" value="1"/>
</dbReference>
<dbReference type="EMBL" id="PYAS01000001">
    <property type="protein sequence ID" value="PSL34015.1"/>
    <property type="molecule type" value="Genomic_DNA"/>
</dbReference>
<reference evidence="2 3" key="1">
    <citation type="submission" date="2018-03" db="EMBL/GenBank/DDBJ databases">
        <title>Genomic Encyclopedia of Archaeal and Bacterial Type Strains, Phase II (KMG-II): from individual species to whole genera.</title>
        <authorList>
            <person name="Goeker M."/>
        </authorList>
    </citation>
    <scope>NUCLEOTIDE SEQUENCE [LARGE SCALE GENOMIC DNA]</scope>
    <source>
        <strain evidence="2 3">DSM 29057</strain>
    </source>
</reference>
<name>A0A2P8GJ73_9BACT</name>
<gene>
    <name evidence="2" type="ORF">CLV60_101384</name>
</gene>
<dbReference type="OrthoDB" id="1933280at2"/>
<keyword evidence="3" id="KW-1185">Reference proteome</keyword>
<dbReference type="InterPro" id="IPR014710">
    <property type="entry name" value="RmlC-like_jellyroll"/>
</dbReference>
<feature type="domain" description="Cyclic nucleotide-binding" evidence="1">
    <location>
        <begin position="6"/>
        <end position="115"/>
    </location>
</feature>
<evidence type="ECO:0000313" key="2">
    <source>
        <dbReference type="EMBL" id="PSL34015.1"/>
    </source>
</evidence>
<dbReference type="PROSITE" id="PS50042">
    <property type="entry name" value="CNMP_BINDING_3"/>
    <property type="match status" value="1"/>
</dbReference>
<protein>
    <submittedName>
        <fullName evidence="2">CRP-like cAMP-binding protein</fullName>
    </submittedName>
</protein>
<dbReference type="CDD" id="cd00038">
    <property type="entry name" value="CAP_ED"/>
    <property type="match status" value="1"/>
</dbReference>
<proteinExistence type="predicted"/>
<organism evidence="2 3">
    <name type="scientific">Dyadobacter jiangsuensis</name>
    <dbReference type="NCBI Taxonomy" id="1591085"/>
    <lineage>
        <taxon>Bacteria</taxon>
        <taxon>Pseudomonadati</taxon>
        <taxon>Bacteroidota</taxon>
        <taxon>Cytophagia</taxon>
        <taxon>Cytophagales</taxon>
        <taxon>Spirosomataceae</taxon>
        <taxon>Dyadobacter</taxon>
    </lineage>
</organism>
<accession>A0A2P8GJ73</accession>